<dbReference type="InterPro" id="IPR030807">
    <property type="entry name" value="Methyltran_NanM"/>
</dbReference>
<accession>A0ABN2RMZ9</accession>
<proteinExistence type="predicted"/>
<dbReference type="Proteomes" id="UP001499854">
    <property type="component" value="Unassembled WGS sequence"/>
</dbReference>
<sequence length="363" mass="40989">MSAVNRSASRLFLAVRYVIGLFGLTLTRTSTELTSFHLHAGHGRHDDSRPLPAGMAAVLHERNPDLERLRTRYHRLASPFRPSSFWRRSRRLRDLNLRYFRGDNAYVWQLRQLGGAARLKFFLLAQYISSLDTRKLLEKTGEDGAFGCWTFRFHGMPALSRDLIDSINEMYFLDRHWDLLSRTDFTVVDIGAGYGRLAHRMVECVPGLKRYLCVDAIPESTFLSEVYLRYRGVDHKAAVVPLDQVAKRLAAERPDLAVNIHSFSEMPLAAIEAWVGLLAGIGVPTLLIVPNEGDRLLSLEDDVVRLDFAPVLRKHGYVLAAREPTVADADVRDLVGIGDWFLLYRLAGAEPDADRDSAERSAS</sequence>
<organism evidence="1 2">
    <name type="scientific">Catenulispora subtropica</name>
    <dbReference type="NCBI Taxonomy" id="450798"/>
    <lineage>
        <taxon>Bacteria</taxon>
        <taxon>Bacillati</taxon>
        <taxon>Actinomycetota</taxon>
        <taxon>Actinomycetes</taxon>
        <taxon>Catenulisporales</taxon>
        <taxon>Catenulisporaceae</taxon>
        <taxon>Catenulispora</taxon>
    </lineage>
</organism>
<protein>
    <recommendedName>
        <fullName evidence="3">Sugar O-methyltransferase</fullName>
    </recommendedName>
</protein>
<comment type="caution">
    <text evidence="1">The sequence shown here is derived from an EMBL/GenBank/DDBJ whole genome shotgun (WGS) entry which is preliminary data.</text>
</comment>
<evidence type="ECO:0000313" key="2">
    <source>
        <dbReference type="Proteomes" id="UP001499854"/>
    </source>
</evidence>
<evidence type="ECO:0000313" key="1">
    <source>
        <dbReference type="EMBL" id="GAA1971976.1"/>
    </source>
</evidence>
<dbReference type="SUPFAM" id="SSF53335">
    <property type="entry name" value="S-adenosyl-L-methionine-dependent methyltransferases"/>
    <property type="match status" value="1"/>
</dbReference>
<dbReference type="EMBL" id="BAAAQM010000017">
    <property type="protein sequence ID" value="GAA1971976.1"/>
    <property type="molecule type" value="Genomic_DNA"/>
</dbReference>
<evidence type="ECO:0008006" key="3">
    <source>
        <dbReference type="Google" id="ProtNLM"/>
    </source>
</evidence>
<keyword evidence="2" id="KW-1185">Reference proteome</keyword>
<reference evidence="1 2" key="1">
    <citation type="journal article" date="2019" name="Int. J. Syst. Evol. Microbiol.">
        <title>The Global Catalogue of Microorganisms (GCM) 10K type strain sequencing project: providing services to taxonomists for standard genome sequencing and annotation.</title>
        <authorList>
            <consortium name="The Broad Institute Genomics Platform"/>
            <consortium name="The Broad Institute Genome Sequencing Center for Infectious Disease"/>
            <person name="Wu L."/>
            <person name="Ma J."/>
        </authorList>
    </citation>
    <scope>NUCLEOTIDE SEQUENCE [LARGE SCALE GENOMIC DNA]</scope>
    <source>
        <strain evidence="1 2">JCM 16013</strain>
    </source>
</reference>
<dbReference type="InterPro" id="IPR029063">
    <property type="entry name" value="SAM-dependent_MTases_sf"/>
</dbReference>
<name>A0ABN2RMZ9_9ACTN</name>
<gene>
    <name evidence="1" type="ORF">GCM10009838_34310</name>
</gene>
<dbReference type="NCBIfam" id="TIGR04371">
    <property type="entry name" value="methyltran_NanM"/>
    <property type="match status" value="1"/>
</dbReference>